<evidence type="ECO:0000313" key="2">
    <source>
        <dbReference type="EMBL" id="MBW0519641.1"/>
    </source>
</evidence>
<gene>
    <name evidence="2" type="ORF">O181_059356</name>
</gene>
<reference evidence="2" key="1">
    <citation type="submission" date="2021-03" db="EMBL/GenBank/DDBJ databases">
        <title>Draft genome sequence of rust myrtle Austropuccinia psidii MF-1, a brazilian biotype.</title>
        <authorList>
            <person name="Quecine M.C."/>
            <person name="Pachon D.M.R."/>
            <person name="Bonatelli M.L."/>
            <person name="Correr F.H."/>
            <person name="Franceschini L.M."/>
            <person name="Leite T.F."/>
            <person name="Margarido G.R.A."/>
            <person name="Almeida C.A."/>
            <person name="Ferrarezi J.A."/>
            <person name="Labate C.A."/>
        </authorList>
    </citation>
    <scope>NUCLEOTIDE SEQUENCE</scope>
    <source>
        <strain evidence="2">MF-1</strain>
    </source>
</reference>
<feature type="compositionally biased region" description="Basic and acidic residues" evidence="1">
    <location>
        <begin position="41"/>
        <end position="61"/>
    </location>
</feature>
<feature type="compositionally biased region" description="Acidic residues" evidence="1">
    <location>
        <begin position="88"/>
        <end position="104"/>
    </location>
</feature>
<protein>
    <recommendedName>
        <fullName evidence="4">DUF4939 domain-containing protein</fullName>
    </recommendedName>
</protein>
<dbReference type="EMBL" id="AVOT02027542">
    <property type="protein sequence ID" value="MBW0519641.1"/>
    <property type="molecule type" value="Genomic_DNA"/>
</dbReference>
<feature type="compositionally biased region" description="Polar residues" evidence="1">
    <location>
        <begin position="1"/>
        <end position="21"/>
    </location>
</feature>
<organism evidence="2 3">
    <name type="scientific">Austropuccinia psidii MF-1</name>
    <dbReference type="NCBI Taxonomy" id="1389203"/>
    <lineage>
        <taxon>Eukaryota</taxon>
        <taxon>Fungi</taxon>
        <taxon>Dikarya</taxon>
        <taxon>Basidiomycota</taxon>
        <taxon>Pucciniomycotina</taxon>
        <taxon>Pucciniomycetes</taxon>
        <taxon>Pucciniales</taxon>
        <taxon>Sphaerophragmiaceae</taxon>
        <taxon>Austropuccinia</taxon>
    </lineage>
</organism>
<evidence type="ECO:0000256" key="1">
    <source>
        <dbReference type="SAM" id="MobiDB-lite"/>
    </source>
</evidence>
<feature type="compositionally biased region" description="Low complexity" evidence="1">
    <location>
        <begin position="64"/>
        <end position="75"/>
    </location>
</feature>
<accession>A0A9Q3HVL8</accession>
<dbReference type="AlphaFoldDB" id="A0A9Q3HVL8"/>
<sequence>MPVQNSPPARQTRSQARNKSVLTKPPKVPLDGTSEVCQMRAHLDRGPVMEGEAPSRKEGRGPRRSSSFSGVVGRFQEVSRTTFKGPSEDGEEEEENSLEEEGSDGTESVSASAGGSQENDSDYCQSSRSLKTPSMVAQECIDGTQPFKLRSFIQSFQLIFHNDKENLSEDRKEALYSTSFLIGRAAKWIEPYISNLTNQDPAYLLNNRA</sequence>
<name>A0A9Q3HVL8_9BASI</name>
<feature type="region of interest" description="Disordered" evidence="1">
    <location>
        <begin position="1"/>
        <end position="127"/>
    </location>
</feature>
<proteinExistence type="predicted"/>
<comment type="caution">
    <text evidence="2">The sequence shown here is derived from an EMBL/GenBank/DDBJ whole genome shotgun (WGS) entry which is preliminary data.</text>
</comment>
<dbReference type="Proteomes" id="UP000765509">
    <property type="component" value="Unassembled WGS sequence"/>
</dbReference>
<evidence type="ECO:0000313" key="3">
    <source>
        <dbReference type="Proteomes" id="UP000765509"/>
    </source>
</evidence>
<evidence type="ECO:0008006" key="4">
    <source>
        <dbReference type="Google" id="ProtNLM"/>
    </source>
</evidence>
<feature type="compositionally biased region" description="Polar residues" evidence="1">
    <location>
        <begin position="106"/>
        <end position="127"/>
    </location>
</feature>
<keyword evidence="3" id="KW-1185">Reference proteome</keyword>